<evidence type="ECO:0000256" key="10">
    <source>
        <dbReference type="SAM" id="Phobius"/>
    </source>
</evidence>
<name>A0ABN3I209_9ACTN</name>
<evidence type="ECO:0000259" key="11">
    <source>
        <dbReference type="Pfam" id="PF03600"/>
    </source>
</evidence>
<reference evidence="12 13" key="1">
    <citation type="journal article" date="2019" name="Int. J. Syst. Evol. Microbiol.">
        <title>The Global Catalogue of Microorganisms (GCM) 10K type strain sequencing project: providing services to taxonomists for standard genome sequencing and annotation.</title>
        <authorList>
            <consortium name="The Broad Institute Genomics Platform"/>
            <consortium name="The Broad Institute Genome Sequencing Center for Infectious Disease"/>
            <person name="Wu L."/>
            <person name="Ma J."/>
        </authorList>
    </citation>
    <scope>NUCLEOTIDE SEQUENCE [LARGE SCALE GENOMIC DNA]</scope>
    <source>
        <strain evidence="12 13">JCM 16227</strain>
    </source>
</reference>
<protein>
    <submittedName>
        <fullName evidence="12">Arsenite efflux transporter membrane subunit ArsB</fullName>
    </submittedName>
</protein>
<keyword evidence="9 10" id="KW-0472">Membrane</keyword>
<dbReference type="RefSeq" id="WP_346077590.1">
    <property type="nucleotide sequence ID" value="NZ_BAAARB010000026.1"/>
</dbReference>
<keyword evidence="7" id="KW-0059">Arsenical resistance</keyword>
<accession>A0ABN3I209</accession>
<feature type="transmembrane region" description="Helical" evidence="10">
    <location>
        <begin position="284"/>
        <end position="307"/>
    </location>
</feature>
<evidence type="ECO:0000256" key="5">
    <source>
        <dbReference type="ARBA" id="ARBA00022475"/>
    </source>
</evidence>
<keyword evidence="5" id="KW-1003">Cell membrane</keyword>
<dbReference type="EMBL" id="BAAARB010000026">
    <property type="protein sequence ID" value="GAA2391877.1"/>
    <property type="molecule type" value="Genomic_DNA"/>
</dbReference>
<evidence type="ECO:0000256" key="7">
    <source>
        <dbReference type="ARBA" id="ARBA00022849"/>
    </source>
</evidence>
<feature type="transmembrane region" description="Helical" evidence="10">
    <location>
        <begin position="71"/>
        <end position="89"/>
    </location>
</feature>
<feature type="transmembrane region" description="Helical" evidence="10">
    <location>
        <begin position="36"/>
        <end position="59"/>
    </location>
</feature>
<feature type="transmembrane region" description="Helical" evidence="10">
    <location>
        <begin position="121"/>
        <end position="141"/>
    </location>
</feature>
<evidence type="ECO:0000256" key="4">
    <source>
        <dbReference type="ARBA" id="ARBA00022448"/>
    </source>
</evidence>
<organism evidence="12 13">
    <name type="scientific">Gordonia cholesterolivorans</name>
    <dbReference type="NCBI Taxonomy" id="559625"/>
    <lineage>
        <taxon>Bacteria</taxon>
        <taxon>Bacillati</taxon>
        <taxon>Actinomycetota</taxon>
        <taxon>Actinomycetes</taxon>
        <taxon>Mycobacteriales</taxon>
        <taxon>Gordoniaceae</taxon>
        <taxon>Gordonia</taxon>
    </lineage>
</organism>
<proteinExistence type="inferred from homology"/>
<evidence type="ECO:0000256" key="6">
    <source>
        <dbReference type="ARBA" id="ARBA00022692"/>
    </source>
</evidence>
<dbReference type="InterPro" id="IPR004680">
    <property type="entry name" value="Cit_transptr-like_dom"/>
</dbReference>
<comment type="subcellular location">
    <subcellularLocation>
        <location evidence="1">Cell membrane</location>
        <topology evidence="1">Multi-pass membrane protein</topology>
    </subcellularLocation>
</comment>
<evidence type="ECO:0000256" key="3">
    <source>
        <dbReference type="ARBA" id="ARBA00009843"/>
    </source>
</evidence>
<comment type="similarity">
    <text evidence="2">Belongs to the ArsB family.</text>
</comment>
<dbReference type="Pfam" id="PF03600">
    <property type="entry name" value="CitMHS"/>
    <property type="match status" value="1"/>
</dbReference>
<keyword evidence="13" id="KW-1185">Reference proteome</keyword>
<feature type="domain" description="Citrate transporter-like" evidence="11">
    <location>
        <begin position="9"/>
        <end position="334"/>
    </location>
</feature>
<evidence type="ECO:0000256" key="9">
    <source>
        <dbReference type="ARBA" id="ARBA00023136"/>
    </source>
</evidence>
<dbReference type="PRINTS" id="PR00758">
    <property type="entry name" value="ARSENICPUMP"/>
</dbReference>
<dbReference type="InterPro" id="IPR000802">
    <property type="entry name" value="Arsenical_pump_ArsB"/>
</dbReference>
<comment type="caution">
    <text evidence="12">The sequence shown here is derived from an EMBL/GenBank/DDBJ whole genome shotgun (WGS) entry which is preliminary data.</text>
</comment>
<evidence type="ECO:0000256" key="1">
    <source>
        <dbReference type="ARBA" id="ARBA00004651"/>
    </source>
</evidence>
<feature type="transmembrane region" description="Helical" evidence="10">
    <location>
        <begin position="153"/>
        <end position="175"/>
    </location>
</feature>
<keyword evidence="8 10" id="KW-1133">Transmembrane helix</keyword>
<keyword evidence="4" id="KW-0813">Transport</keyword>
<evidence type="ECO:0000256" key="8">
    <source>
        <dbReference type="ARBA" id="ARBA00022989"/>
    </source>
</evidence>
<feature type="transmembrane region" description="Helical" evidence="10">
    <location>
        <begin position="243"/>
        <end position="264"/>
    </location>
</feature>
<dbReference type="PANTHER" id="PTHR43302">
    <property type="entry name" value="TRANSPORTER ARSB-RELATED"/>
    <property type="match status" value="1"/>
</dbReference>
<comment type="similarity">
    <text evidence="3">Belongs to the CitM (TC 2.A.11) transporter family.</text>
</comment>
<sequence>MAWIGGALVLAGATALVTGVLPAADAAATFDRAWPVLLFVVAITVVAQLAAEAGVFEVVAARLGVLARGRVFGLWLLTVLLAVVCTAFLSLDTTAVLLTPVVLALARVAGVAPAPFALTTVWLANTASLLLPVSNLTNLLALDRMNVRGAAGFVSLLGLPAVCATAATVGVLWLLHRRELRGRFRASPVPYVGDQTLFRICSSILLLLIPLLVVMPAPWVPACLAALALTATFALRRPEALQFGLIPWSLLLFAGGLFLVVGAVEASGLLDPIGRLSEHGTASVWAFAGAGAVGANLVNNLPGFLLLEPATTSPITLAALLIGVNAGPLVTPWASLATLLWHQRLVDDGVEFGWRRYVFVGAVAAPAIVAAATLTLSATS</sequence>
<feature type="transmembrane region" description="Helical" evidence="10">
    <location>
        <begin position="319"/>
        <end position="342"/>
    </location>
</feature>
<keyword evidence="6 10" id="KW-0812">Transmembrane</keyword>
<evidence type="ECO:0000256" key="2">
    <source>
        <dbReference type="ARBA" id="ARBA00006433"/>
    </source>
</evidence>
<evidence type="ECO:0000313" key="12">
    <source>
        <dbReference type="EMBL" id="GAA2391877.1"/>
    </source>
</evidence>
<evidence type="ECO:0000313" key="13">
    <source>
        <dbReference type="Proteomes" id="UP001501170"/>
    </source>
</evidence>
<dbReference type="Proteomes" id="UP001501170">
    <property type="component" value="Unassembled WGS sequence"/>
</dbReference>
<gene>
    <name evidence="12" type="primary">arsB_2</name>
    <name evidence="12" type="ORF">GCM10009855_34700</name>
</gene>
<feature type="transmembrane region" description="Helical" evidence="10">
    <location>
        <begin position="354"/>
        <end position="376"/>
    </location>
</feature>
<dbReference type="PANTHER" id="PTHR43302:SF5">
    <property type="entry name" value="TRANSPORTER ARSB-RELATED"/>
    <property type="match status" value="1"/>
</dbReference>